<feature type="region of interest" description="Disordered" evidence="1">
    <location>
        <begin position="177"/>
        <end position="244"/>
    </location>
</feature>
<evidence type="ECO:0000313" key="4">
    <source>
        <dbReference type="EMBL" id="GAB1314758.1"/>
    </source>
</evidence>
<dbReference type="InterPro" id="IPR000626">
    <property type="entry name" value="Ubiquitin-like_dom"/>
</dbReference>
<keyword evidence="5" id="KW-1185">Reference proteome</keyword>
<protein>
    <submittedName>
        <fullName evidence="4">BAG domain-containing protein</fullName>
    </submittedName>
</protein>
<dbReference type="Gene3D" id="1.20.58.120">
    <property type="entry name" value="BAG domain"/>
    <property type="match status" value="1"/>
</dbReference>
<feature type="domain" description="BAG" evidence="3">
    <location>
        <begin position="269"/>
        <end position="334"/>
    </location>
</feature>
<proteinExistence type="predicted"/>
<reference evidence="4 5" key="1">
    <citation type="submission" date="2024-09" db="EMBL/GenBank/DDBJ databases">
        <title>Itraconazole resistance in Madurella fahalii resulting from another homologue of gene encoding cytochrome P450 14-alpha sterol demethylase (CYP51).</title>
        <authorList>
            <person name="Yoshioka I."/>
            <person name="Fahal A.H."/>
            <person name="Kaneko S."/>
            <person name="Yaguchi T."/>
        </authorList>
    </citation>
    <scope>NUCLEOTIDE SEQUENCE [LARGE SCALE GENOMIC DNA]</scope>
    <source>
        <strain evidence="4 5">IFM 68171</strain>
    </source>
</reference>
<dbReference type="InterPro" id="IPR039690">
    <property type="entry name" value="SNRNP25"/>
</dbReference>
<dbReference type="RefSeq" id="XP_070916489.1">
    <property type="nucleotide sequence ID" value="XM_071060388.1"/>
</dbReference>
<evidence type="ECO:0000256" key="1">
    <source>
        <dbReference type="SAM" id="MobiDB-lite"/>
    </source>
</evidence>
<sequence length="335" mass="37195">MRRYGFSRGGLSPFSSTLGQDGVPNVTDEDFSYITSADLEDHGVDIPRRHIPHTRIVDHYSHSAPSLAYSRHVPEDDVLLIKYQGITYPEHFPAYSIGDGQLLVRDLRERIKMIMDLEDGDAKRIKLYYKGRRLKNPDKPVREYGVKNNSEVMMTLGESSHGSGSEASEEVVVIDGRRLARRGAQGESPRIGRSGRWGEPSPRDSSLQIGLDIPADSSSRRGKSRVRTQSPSGSNVSTASAPAGIPGGPIEKLNDIAAHFNTKLLPLCLQFVARPPSDHKKRDEEHRKLSETVMQQVLLKLDAIETSGEEGARALRKELVKQVQAVLKEIDDAKR</sequence>
<dbReference type="SUPFAM" id="SSF63491">
    <property type="entry name" value="BAG domain"/>
    <property type="match status" value="1"/>
</dbReference>
<dbReference type="InterPro" id="IPR036533">
    <property type="entry name" value="BAG_dom_sf"/>
</dbReference>
<dbReference type="CDD" id="cd17039">
    <property type="entry name" value="Ubl_ubiquitin_like"/>
    <property type="match status" value="1"/>
</dbReference>
<dbReference type="InterPro" id="IPR029071">
    <property type="entry name" value="Ubiquitin-like_domsf"/>
</dbReference>
<dbReference type="SUPFAM" id="SSF54236">
    <property type="entry name" value="Ubiquitin-like"/>
    <property type="match status" value="1"/>
</dbReference>
<name>A0ABQ0GAG5_9PEZI</name>
<evidence type="ECO:0000259" key="3">
    <source>
        <dbReference type="PROSITE" id="PS51035"/>
    </source>
</evidence>
<dbReference type="SMART" id="SM00264">
    <property type="entry name" value="BAG"/>
    <property type="match status" value="1"/>
</dbReference>
<evidence type="ECO:0000313" key="5">
    <source>
        <dbReference type="Proteomes" id="UP001628179"/>
    </source>
</evidence>
<dbReference type="PANTHER" id="PTHR14942:SF0">
    <property type="entry name" value="U11_U12 SMALL NUCLEAR RIBONUCLEOPROTEIN 25 KDA PROTEIN"/>
    <property type="match status" value="1"/>
</dbReference>
<feature type="compositionally biased region" description="Polar residues" evidence="1">
    <location>
        <begin position="227"/>
        <end position="240"/>
    </location>
</feature>
<dbReference type="Pfam" id="PF02179">
    <property type="entry name" value="BAG"/>
    <property type="match status" value="1"/>
</dbReference>
<dbReference type="PROSITE" id="PS51035">
    <property type="entry name" value="BAG"/>
    <property type="match status" value="1"/>
</dbReference>
<dbReference type="Pfam" id="PF00240">
    <property type="entry name" value="ubiquitin"/>
    <property type="match status" value="1"/>
</dbReference>
<dbReference type="EMBL" id="BAAFSV010000002">
    <property type="protein sequence ID" value="GAB1314758.1"/>
    <property type="molecule type" value="Genomic_DNA"/>
</dbReference>
<organism evidence="4 5">
    <name type="scientific">Madurella fahalii</name>
    <dbReference type="NCBI Taxonomy" id="1157608"/>
    <lineage>
        <taxon>Eukaryota</taxon>
        <taxon>Fungi</taxon>
        <taxon>Dikarya</taxon>
        <taxon>Ascomycota</taxon>
        <taxon>Pezizomycotina</taxon>
        <taxon>Sordariomycetes</taxon>
        <taxon>Sordariomycetidae</taxon>
        <taxon>Sordariales</taxon>
        <taxon>Sordariales incertae sedis</taxon>
        <taxon>Madurella</taxon>
    </lineage>
</organism>
<accession>A0ABQ0GAG5</accession>
<dbReference type="PANTHER" id="PTHR14942">
    <property type="entry name" value="U11/U12 SMALL NUCLEAR RIBONUCLEOPROTEIN 25 KDA PROTEIN"/>
    <property type="match status" value="1"/>
</dbReference>
<gene>
    <name evidence="4" type="ORF">MFIFM68171_04968</name>
</gene>
<dbReference type="GeneID" id="98175711"/>
<dbReference type="InterPro" id="IPR003103">
    <property type="entry name" value="BAG_domain"/>
</dbReference>
<comment type="caution">
    <text evidence="4">The sequence shown here is derived from an EMBL/GenBank/DDBJ whole genome shotgun (WGS) entry which is preliminary data.</text>
</comment>
<feature type="domain" description="Ubiquitin-like" evidence="2">
    <location>
        <begin position="104"/>
        <end position="161"/>
    </location>
</feature>
<dbReference type="PROSITE" id="PS50053">
    <property type="entry name" value="UBIQUITIN_2"/>
    <property type="match status" value="1"/>
</dbReference>
<evidence type="ECO:0000259" key="2">
    <source>
        <dbReference type="PROSITE" id="PS50053"/>
    </source>
</evidence>
<dbReference type="Proteomes" id="UP001628179">
    <property type="component" value="Unassembled WGS sequence"/>
</dbReference>
<dbReference type="Gene3D" id="3.10.20.90">
    <property type="entry name" value="Phosphatidylinositol 3-kinase Catalytic Subunit, Chain A, domain 1"/>
    <property type="match status" value="1"/>
</dbReference>